<evidence type="ECO:0008006" key="5">
    <source>
        <dbReference type="Google" id="ProtNLM"/>
    </source>
</evidence>
<feature type="transmembrane region" description="Helical" evidence="2">
    <location>
        <begin position="53"/>
        <end position="74"/>
    </location>
</feature>
<feature type="compositionally biased region" description="Polar residues" evidence="1">
    <location>
        <begin position="27"/>
        <end position="37"/>
    </location>
</feature>
<dbReference type="Proteomes" id="UP001157091">
    <property type="component" value="Unassembled WGS sequence"/>
</dbReference>
<dbReference type="EMBL" id="BSUK01000001">
    <property type="protein sequence ID" value="GMA26105.1"/>
    <property type="molecule type" value="Genomic_DNA"/>
</dbReference>
<keyword evidence="4" id="KW-1185">Reference proteome</keyword>
<evidence type="ECO:0000256" key="2">
    <source>
        <dbReference type="SAM" id="Phobius"/>
    </source>
</evidence>
<evidence type="ECO:0000313" key="4">
    <source>
        <dbReference type="Proteomes" id="UP001157091"/>
    </source>
</evidence>
<gene>
    <name evidence="3" type="ORF">GCM10025864_38640</name>
</gene>
<protein>
    <recommendedName>
        <fullName evidence="5">Secreted protein</fullName>
    </recommendedName>
</protein>
<dbReference type="Pfam" id="PF20447">
    <property type="entry name" value="DUF6704"/>
    <property type="match status" value="1"/>
</dbReference>
<name>A0ABQ6I6G7_9MICO</name>
<evidence type="ECO:0000313" key="3">
    <source>
        <dbReference type="EMBL" id="GMA26105.1"/>
    </source>
</evidence>
<reference evidence="4" key="1">
    <citation type="journal article" date="2019" name="Int. J. Syst. Evol. Microbiol.">
        <title>The Global Catalogue of Microorganisms (GCM) 10K type strain sequencing project: providing services to taxonomists for standard genome sequencing and annotation.</title>
        <authorList>
            <consortium name="The Broad Institute Genomics Platform"/>
            <consortium name="The Broad Institute Genome Sequencing Center for Infectious Disease"/>
            <person name="Wu L."/>
            <person name="Ma J."/>
        </authorList>
    </citation>
    <scope>NUCLEOTIDE SEQUENCE [LARGE SCALE GENOMIC DNA]</scope>
    <source>
        <strain evidence="4">NBRC 106348</strain>
    </source>
</reference>
<keyword evidence="2" id="KW-0472">Membrane</keyword>
<accession>A0ABQ6I6G7</accession>
<dbReference type="InterPro" id="IPR046550">
    <property type="entry name" value="DUF6704"/>
</dbReference>
<feature type="transmembrane region" description="Helical" evidence="2">
    <location>
        <begin position="80"/>
        <end position="97"/>
    </location>
</feature>
<keyword evidence="2" id="KW-1133">Transmembrane helix</keyword>
<feature type="region of interest" description="Disordered" evidence="1">
    <location>
        <begin position="1"/>
        <end position="49"/>
    </location>
</feature>
<evidence type="ECO:0000256" key="1">
    <source>
        <dbReference type="SAM" id="MobiDB-lite"/>
    </source>
</evidence>
<keyword evidence="2" id="KW-0812">Transmembrane</keyword>
<organism evidence="3 4">
    <name type="scientific">Luteimicrobium album</name>
    <dbReference type="NCBI Taxonomy" id="1054550"/>
    <lineage>
        <taxon>Bacteria</taxon>
        <taxon>Bacillati</taxon>
        <taxon>Actinomycetota</taxon>
        <taxon>Actinomycetes</taxon>
        <taxon>Micrococcales</taxon>
        <taxon>Luteimicrobium</taxon>
    </lineage>
</organism>
<proteinExistence type="predicted"/>
<sequence length="107" mass="10627">MFTGSRAPARTTLLSSPRKGTHMADNTPATAQTSASNDLPPASPPANEGNTRAAWTAMIIVMVGSVVGGVGFVIPSIPVVIAGVVVIVAGLVAGAMLRKAGHGQPVG</sequence>
<dbReference type="NCBIfam" id="NF041681">
    <property type="entry name" value="HGxxPAAW"/>
    <property type="match status" value="1"/>
</dbReference>
<comment type="caution">
    <text evidence="3">The sequence shown here is derived from an EMBL/GenBank/DDBJ whole genome shotgun (WGS) entry which is preliminary data.</text>
</comment>